<dbReference type="InterPro" id="IPR015421">
    <property type="entry name" value="PyrdxlP-dep_Trfase_major"/>
</dbReference>
<dbReference type="Pfam" id="PF00282">
    <property type="entry name" value="Pyridoxal_deC"/>
    <property type="match status" value="1"/>
</dbReference>
<evidence type="ECO:0000313" key="8">
    <source>
        <dbReference type="EMBL" id="RVU33793.1"/>
    </source>
</evidence>
<dbReference type="GO" id="GO:0016831">
    <property type="term" value="F:carboxy-lyase activity"/>
    <property type="evidence" value="ECO:0007669"/>
    <property type="project" value="UniProtKB-KW"/>
</dbReference>
<evidence type="ECO:0000313" key="9">
    <source>
        <dbReference type="Proteomes" id="UP000287447"/>
    </source>
</evidence>
<comment type="cofactor">
    <cofactor evidence="1 6 7">
        <name>pyridoxal 5'-phosphate</name>
        <dbReference type="ChEBI" id="CHEBI:597326"/>
    </cofactor>
</comment>
<keyword evidence="5 7" id="KW-0456">Lyase</keyword>
<gene>
    <name evidence="8" type="ORF">EOI86_21880</name>
</gene>
<keyword evidence="9" id="KW-1185">Reference proteome</keyword>
<comment type="caution">
    <text evidence="8">The sequence shown here is derived from an EMBL/GenBank/DDBJ whole genome shotgun (WGS) entry which is preliminary data.</text>
</comment>
<dbReference type="Gene3D" id="3.90.1150.10">
    <property type="entry name" value="Aspartate Aminotransferase, domain 1"/>
    <property type="match status" value="1"/>
</dbReference>
<comment type="similarity">
    <text evidence="2 7">Belongs to the group II decarboxylase family.</text>
</comment>
<dbReference type="GO" id="GO:0030170">
    <property type="term" value="F:pyridoxal phosphate binding"/>
    <property type="evidence" value="ECO:0007669"/>
    <property type="project" value="InterPro"/>
</dbReference>
<dbReference type="GO" id="GO:0008483">
    <property type="term" value="F:transaminase activity"/>
    <property type="evidence" value="ECO:0007669"/>
    <property type="project" value="UniProtKB-KW"/>
</dbReference>
<dbReference type="SUPFAM" id="SSF53383">
    <property type="entry name" value="PLP-dependent transferases"/>
    <property type="match status" value="1"/>
</dbReference>
<evidence type="ECO:0000256" key="6">
    <source>
        <dbReference type="PIRSR" id="PIRSR602129-50"/>
    </source>
</evidence>
<protein>
    <submittedName>
        <fullName evidence="8">Aspartate aminotransferase family protein</fullName>
    </submittedName>
</protein>
<feature type="modified residue" description="N6-(pyridoxal phosphate)lysine" evidence="6">
    <location>
        <position position="346"/>
    </location>
</feature>
<accession>A0A3S2WP51</accession>
<dbReference type="PANTHER" id="PTHR11999">
    <property type="entry name" value="GROUP II PYRIDOXAL-5-PHOSPHATE DECARBOXYLASE"/>
    <property type="match status" value="1"/>
</dbReference>
<dbReference type="AlphaFoldDB" id="A0A3S2WP51"/>
<keyword evidence="8" id="KW-0808">Transferase</keyword>
<dbReference type="InterPro" id="IPR015424">
    <property type="entry name" value="PyrdxlP-dep_Trfase"/>
</dbReference>
<organism evidence="8 9">
    <name type="scientific">Hwanghaeella grinnelliae</name>
    <dbReference type="NCBI Taxonomy" id="2500179"/>
    <lineage>
        <taxon>Bacteria</taxon>
        <taxon>Pseudomonadati</taxon>
        <taxon>Pseudomonadota</taxon>
        <taxon>Alphaproteobacteria</taxon>
        <taxon>Rhodospirillales</taxon>
        <taxon>Rhodospirillaceae</taxon>
        <taxon>Hwanghaeella</taxon>
    </lineage>
</organism>
<sequence>MCCPKLIRTPHRRSDRSLARWRVVERGWDARTTQDKWNMGEKPMSRMHADYEILPELLAEARRLAVDFHAGLKDRPVGARNPVMAPQVLPDEGGGALSALKQFEQTVAPQLSASAGPRYFGFVTGGATPASLAADWLVSSADQNSPDPGDSIGPALSHQTIAMMADLFDLPYSQGGGKDGFGGTFTTGAIGANYLGAACFREWAGRMNGLEVTRDGLGELLQPGAVEIFSASPHVTMVKALGVLGFGRKGYTDIGKQPGREAMDVAALDRALSNSKARAKVVIASAGIVSTGDFEDLTAIADLCDRHEAWLHVDGAFGLFARCSPRLAPLVTGVERADSITTDCHKWLNVPYDCGLFFTRHIDLLETAMLLTAPYLEMDGAVPSFINRTMESSQRLRSLPVWMSLHAYGREGVREIVERTCTLAGEMGKRIDALDGYELLAPVRLNIVIFRGVLGDDAESNAGQKALLDAINATGKVYVTPGLLHGKSGIRAAFSNWMTGPEDVEIFADALTEARAAVASEGEA</sequence>
<dbReference type="InterPro" id="IPR002129">
    <property type="entry name" value="PyrdxlP-dep_de-COase"/>
</dbReference>
<dbReference type="InterPro" id="IPR021115">
    <property type="entry name" value="Pyridoxal-P_BS"/>
</dbReference>
<dbReference type="EMBL" id="SADE01000004">
    <property type="protein sequence ID" value="RVU33793.1"/>
    <property type="molecule type" value="Genomic_DNA"/>
</dbReference>
<reference evidence="9" key="1">
    <citation type="submission" date="2019-01" db="EMBL/GenBank/DDBJ databases">
        <title>Gri0909 isolated from a small marine red alga.</title>
        <authorList>
            <person name="Kim J."/>
            <person name="Jeong S.E."/>
            <person name="Jeon C.O."/>
        </authorList>
    </citation>
    <scope>NUCLEOTIDE SEQUENCE [LARGE SCALE GENOMIC DNA]</scope>
    <source>
        <strain evidence="9">Gri0909</strain>
    </source>
</reference>
<dbReference type="Proteomes" id="UP000287447">
    <property type="component" value="Unassembled WGS sequence"/>
</dbReference>
<evidence type="ECO:0000256" key="3">
    <source>
        <dbReference type="ARBA" id="ARBA00022793"/>
    </source>
</evidence>
<dbReference type="Gene3D" id="3.40.640.10">
    <property type="entry name" value="Type I PLP-dependent aspartate aminotransferase-like (Major domain)"/>
    <property type="match status" value="1"/>
</dbReference>
<evidence type="ECO:0000256" key="4">
    <source>
        <dbReference type="ARBA" id="ARBA00022898"/>
    </source>
</evidence>
<proteinExistence type="inferred from homology"/>
<evidence type="ECO:0000256" key="2">
    <source>
        <dbReference type="ARBA" id="ARBA00009533"/>
    </source>
</evidence>
<name>A0A3S2WP51_9PROT</name>
<dbReference type="PROSITE" id="PS00392">
    <property type="entry name" value="DDC_GAD_HDC_YDC"/>
    <property type="match status" value="1"/>
</dbReference>
<evidence type="ECO:0000256" key="7">
    <source>
        <dbReference type="RuleBase" id="RU000382"/>
    </source>
</evidence>
<keyword evidence="3" id="KW-0210">Decarboxylase</keyword>
<keyword evidence="4 6" id="KW-0663">Pyridoxal phosphate</keyword>
<dbReference type="InterPro" id="IPR015422">
    <property type="entry name" value="PyrdxlP-dep_Trfase_small"/>
</dbReference>
<dbReference type="GO" id="GO:0019752">
    <property type="term" value="P:carboxylic acid metabolic process"/>
    <property type="evidence" value="ECO:0007669"/>
    <property type="project" value="InterPro"/>
</dbReference>
<dbReference type="PANTHER" id="PTHR11999:SF70">
    <property type="entry name" value="MIP05841P"/>
    <property type="match status" value="1"/>
</dbReference>
<evidence type="ECO:0000256" key="5">
    <source>
        <dbReference type="ARBA" id="ARBA00023239"/>
    </source>
</evidence>
<keyword evidence="8" id="KW-0032">Aminotransferase</keyword>
<evidence type="ECO:0000256" key="1">
    <source>
        <dbReference type="ARBA" id="ARBA00001933"/>
    </source>
</evidence>
<dbReference type="InterPro" id="IPR010977">
    <property type="entry name" value="Aromatic_deC"/>
</dbReference>